<evidence type="ECO:0000256" key="3">
    <source>
        <dbReference type="ARBA" id="ARBA00022692"/>
    </source>
</evidence>
<dbReference type="OrthoDB" id="3648309at2759"/>
<dbReference type="Proteomes" id="UP000310189">
    <property type="component" value="Unassembled WGS sequence"/>
</dbReference>
<comment type="similarity">
    <text evidence="2">Belongs to the acetate uptake transporter (AceTr) (TC 2.A.96) family.</text>
</comment>
<gene>
    <name evidence="7" type="ORF">E3P99_02570</name>
</gene>
<name>A0A4T0FJM5_9BASI</name>
<evidence type="ECO:0000256" key="1">
    <source>
        <dbReference type="ARBA" id="ARBA00004141"/>
    </source>
</evidence>
<dbReference type="InterPro" id="IPR051633">
    <property type="entry name" value="AceTr"/>
</dbReference>
<dbReference type="InterPro" id="IPR000791">
    <property type="entry name" value="Gpr1/Fun34/SatP-like"/>
</dbReference>
<dbReference type="PANTHER" id="PTHR31123:SF1">
    <property type="entry name" value="ACCUMULATION OF DYADS PROTEIN 2-RELATED"/>
    <property type="match status" value="1"/>
</dbReference>
<organism evidence="7 8">
    <name type="scientific">Wallemia hederae</name>
    <dbReference type="NCBI Taxonomy" id="1540922"/>
    <lineage>
        <taxon>Eukaryota</taxon>
        <taxon>Fungi</taxon>
        <taxon>Dikarya</taxon>
        <taxon>Basidiomycota</taxon>
        <taxon>Wallemiomycotina</taxon>
        <taxon>Wallemiomycetes</taxon>
        <taxon>Wallemiales</taxon>
        <taxon>Wallemiaceae</taxon>
        <taxon>Wallemia</taxon>
    </lineage>
</organism>
<reference evidence="7 8" key="1">
    <citation type="submission" date="2019-03" db="EMBL/GenBank/DDBJ databases">
        <title>Sequencing 23 genomes of Wallemia ichthyophaga.</title>
        <authorList>
            <person name="Gostincar C."/>
        </authorList>
    </citation>
    <scope>NUCLEOTIDE SEQUENCE [LARGE SCALE GENOMIC DNA]</scope>
    <source>
        <strain evidence="7 8">EXF-5753</strain>
    </source>
</reference>
<keyword evidence="5" id="KW-0472">Membrane</keyword>
<dbReference type="AlphaFoldDB" id="A0A4T0FJM5"/>
<keyword evidence="8" id="KW-1185">Reference proteome</keyword>
<sequence>MSTAEKGATNDQGFVNGDNNANANVSRFITPGGHPADSSQPAFPIFHRKIANPSPLGLFDGFRNDHFHALVGDDLANPFSLTPPTVSTTSRRAVSAHQTSSSALLSFTAVSVSSSRVCGSSPPVTPSPPPPSPLTAVSGCECSYGVIYIPWFGIESAYAGAEEELASALGIYLIGWFIGEYFGREEREYAR</sequence>
<feature type="region of interest" description="Disordered" evidence="6">
    <location>
        <begin position="1"/>
        <end position="20"/>
    </location>
</feature>
<proteinExistence type="inferred from homology"/>
<evidence type="ECO:0000256" key="4">
    <source>
        <dbReference type="ARBA" id="ARBA00022989"/>
    </source>
</evidence>
<keyword evidence="3" id="KW-0812">Transmembrane</keyword>
<dbReference type="EMBL" id="SPNW01000037">
    <property type="protein sequence ID" value="TIA88522.1"/>
    <property type="molecule type" value="Genomic_DNA"/>
</dbReference>
<accession>A0A4T0FJM5</accession>
<evidence type="ECO:0000256" key="2">
    <source>
        <dbReference type="ARBA" id="ARBA00005587"/>
    </source>
</evidence>
<comment type="subcellular location">
    <subcellularLocation>
        <location evidence="1">Membrane</location>
        <topology evidence="1">Multi-pass membrane protein</topology>
    </subcellularLocation>
</comment>
<dbReference type="GO" id="GO:0005886">
    <property type="term" value="C:plasma membrane"/>
    <property type="evidence" value="ECO:0007669"/>
    <property type="project" value="TreeGrafter"/>
</dbReference>
<keyword evidence="4" id="KW-1133">Transmembrane helix</keyword>
<dbReference type="PANTHER" id="PTHR31123">
    <property type="entry name" value="ACCUMULATION OF DYADS PROTEIN 2-RELATED"/>
    <property type="match status" value="1"/>
</dbReference>
<evidence type="ECO:0000313" key="7">
    <source>
        <dbReference type="EMBL" id="TIA88522.1"/>
    </source>
</evidence>
<dbReference type="GO" id="GO:0015123">
    <property type="term" value="F:acetate transmembrane transporter activity"/>
    <property type="evidence" value="ECO:0007669"/>
    <property type="project" value="TreeGrafter"/>
</dbReference>
<comment type="caution">
    <text evidence="7">The sequence shown here is derived from an EMBL/GenBank/DDBJ whole genome shotgun (WGS) entry which is preliminary data.</text>
</comment>
<evidence type="ECO:0000313" key="8">
    <source>
        <dbReference type="Proteomes" id="UP000310189"/>
    </source>
</evidence>
<evidence type="ECO:0000256" key="5">
    <source>
        <dbReference type="ARBA" id="ARBA00023136"/>
    </source>
</evidence>
<protein>
    <submittedName>
        <fullName evidence="7">Uncharacterized protein</fullName>
    </submittedName>
</protein>
<evidence type="ECO:0000256" key="6">
    <source>
        <dbReference type="SAM" id="MobiDB-lite"/>
    </source>
</evidence>
<dbReference type="Pfam" id="PF01184">
    <property type="entry name" value="Gpr1_Fun34_YaaH"/>
    <property type="match status" value="1"/>
</dbReference>